<dbReference type="InterPro" id="IPR038268">
    <property type="entry name" value="RHH_sf"/>
</dbReference>
<organism evidence="2 3">
    <name type="scientific">Micavibrio aeruginosavorus</name>
    <dbReference type="NCBI Taxonomy" id="349221"/>
    <lineage>
        <taxon>Bacteria</taxon>
        <taxon>Pseudomonadati</taxon>
        <taxon>Bdellovibrionota</taxon>
        <taxon>Bdellovibrionia</taxon>
        <taxon>Bdellovibrionales</taxon>
        <taxon>Pseudobdellovibrionaceae</taxon>
        <taxon>Micavibrio</taxon>
    </lineage>
</organism>
<dbReference type="AlphaFoldDB" id="A0A7T5R150"/>
<gene>
    <name evidence="2" type="ORF">HYS17_08885</name>
</gene>
<sequence>MTSREEILSGEAEPCAGESVNERAGKSTLVSRNITVVGRRTSVRLEPEMWTALREIARREGCKIHDICSLIHLRKKPDTSLTAAIRVFLMLYYRAASTEEGHRRAGHGNFDFMVQRAHVTSEMMTWRRSRHVPPLQRNAVIANHAAHQQSAANLGRRNAVGSN</sequence>
<dbReference type="Pfam" id="PF13467">
    <property type="entry name" value="RHH_4"/>
    <property type="match status" value="1"/>
</dbReference>
<proteinExistence type="predicted"/>
<feature type="domain" description="Ribbon-helix-helix" evidence="1">
    <location>
        <begin position="30"/>
        <end position="92"/>
    </location>
</feature>
<evidence type="ECO:0000313" key="3">
    <source>
        <dbReference type="Proteomes" id="UP000595362"/>
    </source>
</evidence>
<reference evidence="2 3" key="1">
    <citation type="submission" date="2020-07" db="EMBL/GenBank/DDBJ databases">
        <title>Huge and variable diversity of episymbiotic CPR bacteria and DPANN archaea in groundwater ecosystems.</title>
        <authorList>
            <person name="He C.Y."/>
            <person name="Keren R."/>
            <person name="Whittaker M."/>
            <person name="Farag I.F."/>
            <person name="Doudna J."/>
            <person name="Cate J.H.D."/>
            <person name="Banfield J.F."/>
        </authorList>
    </citation>
    <scope>NUCLEOTIDE SEQUENCE [LARGE SCALE GENOMIC DNA]</scope>
    <source>
        <strain evidence="2">NC_groundwater_70_Ag_B-0.1um_54_66</strain>
    </source>
</reference>
<dbReference type="Gene3D" id="1.10.3990.20">
    <property type="entry name" value="protein bp1543"/>
    <property type="match status" value="1"/>
</dbReference>
<dbReference type="InterPro" id="IPR027373">
    <property type="entry name" value="RHH_dom"/>
</dbReference>
<protein>
    <submittedName>
        <fullName evidence="2">Ribbon-helix-helix domain-containing protein</fullName>
    </submittedName>
</protein>
<evidence type="ECO:0000313" key="2">
    <source>
        <dbReference type="EMBL" id="QQG35627.1"/>
    </source>
</evidence>
<accession>A0A7T5R150</accession>
<evidence type="ECO:0000259" key="1">
    <source>
        <dbReference type="Pfam" id="PF13467"/>
    </source>
</evidence>
<dbReference type="EMBL" id="CP066681">
    <property type="protein sequence ID" value="QQG35627.1"/>
    <property type="molecule type" value="Genomic_DNA"/>
</dbReference>
<name>A0A7T5R150_9BACT</name>
<dbReference type="Proteomes" id="UP000595362">
    <property type="component" value="Chromosome"/>
</dbReference>